<name>A0AAN9G879_9CAEN</name>
<evidence type="ECO:0000256" key="2">
    <source>
        <dbReference type="ARBA" id="ARBA00022771"/>
    </source>
</evidence>
<evidence type="ECO:0000313" key="7">
    <source>
        <dbReference type="EMBL" id="KAK7098926.1"/>
    </source>
</evidence>
<keyword evidence="2 4" id="KW-0863">Zinc-finger</keyword>
<keyword evidence="8" id="KW-1185">Reference proteome</keyword>
<evidence type="ECO:0000256" key="5">
    <source>
        <dbReference type="SAM" id="MobiDB-lite"/>
    </source>
</evidence>
<dbReference type="InterPro" id="IPR001965">
    <property type="entry name" value="Znf_PHD"/>
</dbReference>
<dbReference type="SMART" id="SM00249">
    <property type="entry name" value="PHD"/>
    <property type="match status" value="1"/>
</dbReference>
<protein>
    <recommendedName>
        <fullName evidence="6">PHD-type domain-containing protein</fullName>
    </recommendedName>
</protein>
<dbReference type="GO" id="GO:0008270">
    <property type="term" value="F:zinc ion binding"/>
    <property type="evidence" value="ECO:0007669"/>
    <property type="project" value="UniProtKB-KW"/>
</dbReference>
<feature type="domain" description="PHD-type" evidence="6">
    <location>
        <begin position="171"/>
        <end position="220"/>
    </location>
</feature>
<dbReference type="Pfam" id="PF00628">
    <property type="entry name" value="PHD"/>
    <property type="match status" value="1"/>
</dbReference>
<evidence type="ECO:0000256" key="3">
    <source>
        <dbReference type="ARBA" id="ARBA00022833"/>
    </source>
</evidence>
<evidence type="ECO:0000259" key="6">
    <source>
        <dbReference type="PROSITE" id="PS50016"/>
    </source>
</evidence>
<keyword evidence="3" id="KW-0862">Zinc</keyword>
<evidence type="ECO:0000256" key="1">
    <source>
        <dbReference type="ARBA" id="ARBA00022723"/>
    </source>
</evidence>
<dbReference type="Proteomes" id="UP001374579">
    <property type="component" value="Unassembled WGS sequence"/>
</dbReference>
<comment type="caution">
    <text evidence="7">The sequence shown here is derived from an EMBL/GenBank/DDBJ whole genome shotgun (WGS) entry which is preliminary data.</text>
</comment>
<dbReference type="InterPro" id="IPR013083">
    <property type="entry name" value="Znf_RING/FYVE/PHD"/>
</dbReference>
<dbReference type="Gene3D" id="3.30.40.10">
    <property type="entry name" value="Zinc/RING finger domain, C3HC4 (zinc finger)"/>
    <property type="match status" value="1"/>
</dbReference>
<dbReference type="SUPFAM" id="SSF57903">
    <property type="entry name" value="FYVE/PHD zinc finger"/>
    <property type="match status" value="1"/>
</dbReference>
<dbReference type="InterPro" id="IPR011011">
    <property type="entry name" value="Znf_FYVE_PHD"/>
</dbReference>
<feature type="region of interest" description="Disordered" evidence="5">
    <location>
        <begin position="68"/>
        <end position="97"/>
    </location>
</feature>
<feature type="compositionally biased region" description="Low complexity" evidence="5">
    <location>
        <begin position="71"/>
        <end position="86"/>
    </location>
</feature>
<proteinExistence type="predicted"/>
<gene>
    <name evidence="7" type="ORF">V1264_003141</name>
</gene>
<dbReference type="InterPro" id="IPR019786">
    <property type="entry name" value="Zinc_finger_PHD-type_CS"/>
</dbReference>
<dbReference type="EMBL" id="JBAMIC010000012">
    <property type="protein sequence ID" value="KAK7098926.1"/>
    <property type="molecule type" value="Genomic_DNA"/>
</dbReference>
<dbReference type="InterPro" id="IPR019787">
    <property type="entry name" value="Znf_PHD-finger"/>
</dbReference>
<dbReference type="PROSITE" id="PS01359">
    <property type="entry name" value="ZF_PHD_1"/>
    <property type="match status" value="1"/>
</dbReference>
<keyword evidence="1" id="KW-0479">Metal-binding</keyword>
<dbReference type="PROSITE" id="PS50016">
    <property type="entry name" value="ZF_PHD_2"/>
    <property type="match status" value="1"/>
</dbReference>
<dbReference type="AlphaFoldDB" id="A0AAN9G879"/>
<reference evidence="7 8" key="1">
    <citation type="submission" date="2024-02" db="EMBL/GenBank/DDBJ databases">
        <title>Chromosome-scale genome assembly of the rough periwinkle Littorina saxatilis.</title>
        <authorList>
            <person name="De Jode A."/>
            <person name="Faria R."/>
            <person name="Formenti G."/>
            <person name="Sims Y."/>
            <person name="Smith T.P."/>
            <person name="Tracey A."/>
            <person name="Wood J.M.D."/>
            <person name="Zagrodzka Z.B."/>
            <person name="Johannesson K."/>
            <person name="Butlin R.K."/>
            <person name="Leder E.H."/>
        </authorList>
    </citation>
    <scope>NUCLEOTIDE SEQUENCE [LARGE SCALE GENOMIC DNA]</scope>
    <source>
        <strain evidence="7">Snail1</strain>
        <tissue evidence="7">Muscle</tissue>
    </source>
</reference>
<accession>A0AAN9G879</accession>
<feature type="region of interest" description="Disordered" evidence="5">
    <location>
        <begin position="117"/>
        <end position="157"/>
    </location>
</feature>
<evidence type="ECO:0000313" key="8">
    <source>
        <dbReference type="Proteomes" id="UP001374579"/>
    </source>
</evidence>
<organism evidence="7 8">
    <name type="scientific">Littorina saxatilis</name>
    <dbReference type="NCBI Taxonomy" id="31220"/>
    <lineage>
        <taxon>Eukaryota</taxon>
        <taxon>Metazoa</taxon>
        <taxon>Spiralia</taxon>
        <taxon>Lophotrochozoa</taxon>
        <taxon>Mollusca</taxon>
        <taxon>Gastropoda</taxon>
        <taxon>Caenogastropoda</taxon>
        <taxon>Littorinimorpha</taxon>
        <taxon>Littorinoidea</taxon>
        <taxon>Littorinidae</taxon>
        <taxon>Littorina</taxon>
    </lineage>
</organism>
<feature type="compositionally biased region" description="Low complexity" evidence="5">
    <location>
        <begin position="135"/>
        <end position="145"/>
    </location>
</feature>
<sequence length="239" mass="26586">MSETTTKRPRSSCDTKDVSFEPEIKLKRTISNMSVQELYMRGTHLLLTAANYKPYLQWRDDFSSIVRSHDAPSSADTASSVTSSASENGNSPHYEGAFDHMSLSQAAAFTPQISTAVSPTHHSVAGSPAHNSGTDSAASSWASSPPHDPDADGFDDNEKYTGGTIFHESFEITCWCLKPHGSRNMIFCNECEKWLHFSCVKIRKDPNPDGDYMCPKCVARKETKRKSVRQRANKKRFDP</sequence>
<evidence type="ECO:0000256" key="4">
    <source>
        <dbReference type="PROSITE-ProRule" id="PRU00146"/>
    </source>
</evidence>